<sequence length="631" mass="70913">MANNAQLFRRGVVFRDNEPVRFKVDHVEYIALSGVECGHIPLGREDRLLTVVPTEPSKPWSESAIRDWLHNLEQRDDVSHTEFRACLLFCGSSIGSINLGLGLTSFLRNNRIDFIVIDLVARPSFPSRSPRRGFSTISIPGGPYVWKEGRLHLVYKIYEDKHGAFLQGLQPSTQKKRYRPLYIGSDVPLTFSIAVPTRYPTPTGGGSSASALANKRILVKDIFKMDGLKISACNKAYLGLAREARYTAPTIQCLIDAGAVIVGKARLSSMISREEPNELLDFQPPMNPRADGRQSPAGSSSGSAAGIAAYDWLDFAIGSDSTGSTRRPAMANGVYSLRITTHVLPPEGMMPCFGLFDTPSVLTRDLESLSEFVRLWCGRELDQEHRRPTSIFVPQDFAIEIRPQAEVFTHFTRALAAYHNLEIRTDSLVELWAASPPPESCGEGLRDFLKGAARDSFFYDFYHTTDKFRNEYWRKYRCQPAVNQITGWRWDEAEKISIKQRDDAVRRLDVYKDWLREQVLTDTNPLVILPVADAEPKYRDDHPKTNRPMQEAWDQLWLAPILGAPELTVPIGQVPYHSRISKTKEYLPVVASILGKPRTDLSLIGTAVEGLRYASLPTHVLAGKQIWEPGR</sequence>
<dbReference type="AlphaFoldDB" id="A0A9Q9EN35"/>
<evidence type="ECO:0000256" key="1">
    <source>
        <dbReference type="SAM" id="MobiDB-lite"/>
    </source>
</evidence>
<evidence type="ECO:0000259" key="2">
    <source>
        <dbReference type="Pfam" id="PF01425"/>
    </source>
</evidence>
<dbReference type="EMBL" id="CP099425">
    <property type="protein sequence ID" value="USW56192.1"/>
    <property type="molecule type" value="Genomic_DNA"/>
</dbReference>
<reference evidence="3" key="1">
    <citation type="submission" date="2022-06" db="EMBL/GenBank/DDBJ databases">
        <title>Complete genome sequences of two strains of the flax pathogen Septoria linicola.</title>
        <authorList>
            <person name="Lapalu N."/>
            <person name="Simon A."/>
            <person name="Demenou B."/>
            <person name="Paumier D."/>
            <person name="Guillot M.-P."/>
            <person name="Gout L."/>
            <person name="Valade R."/>
        </authorList>
    </citation>
    <scope>NUCLEOTIDE SEQUENCE</scope>
    <source>
        <strain evidence="3">SE15195</strain>
    </source>
</reference>
<feature type="region of interest" description="Disordered" evidence="1">
    <location>
        <begin position="277"/>
        <end position="302"/>
    </location>
</feature>
<name>A0A9Q9EN35_9PEZI</name>
<feature type="domain" description="Amidase" evidence="2">
    <location>
        <begin position="211"/>
        <end position="388"/>
    </location>
</feature>
<evidence type="ECO:0000313" key="3">
    <source>
        <dbReference type="EMBL" id="USW56192.1"/>
    </source>
</evidence>
<organism evidence="3 4">
    <name type="scientific">Septoria linicola</name>
    <dbReference type="NCBI Taxonomy" id="215465"/>
    <lineage>
        <taxon>Eukaryota</taxon>
        <taxon>Fungi</taxon>
        <taxon>Dikarya</taxon>
        <taxon>Ascomycota</taxon>
        <taxon>Pezizomycotina</taxon>
        <taxon>Dothideomycetes</taxon>
        <taxon>Dothideomycetidae</taxon>
        <taxon>Mycosphaerellales</taxon>
        <taxon>Mycosphaerellaceae</taxon>
        <taxon>Septoria</taxon>
    </lineage>
</organism>
<gene>
    <name evidence="3" type="ORF">Slin15195_G095110</name>
</gene>
<proteinExistence type="predicted"/>
<evidence type="ECO:0000313" key="4">
    <source>
        <dbReference type="Proteomes" id="UP001056384"/>
    </source>
</evidence>
<keyword evidence="4" id="KW-1185">Reference proteome</keyword>
<accession>A0A9Q9EN35</accession>
<dbReference type="Proteomes" id="UP001056384">
    <property type="component" value="Chromosome 8"/>
</dbReference>
<dbReference type="InterPro" id="IPR036928">
    <property type="entry name" value="AS_sf"/>
</dbReference>
<dbReference type="SUPFAM" id="SSF75304">
    <property type="entry name" value="Amidase signature (AS) enzymes"/>
    <property type="match status" value="1"/>
</dbReference>
<dbReference type="PANTHER" id="PTHR46310">
    <property type="entry name" value="AMIDASE 1"/>
    <property type="match status" value="1"/>
</dbReference>
<dbReference type="PANTHER" id="PTHR46310:SF7">
    <property type="entry name" value="AMIDASE 1"/>
    <property type="match status" value="1"/>
</dbReference>
<dbReference type="Gene3D" id="3.90.1300.10">
    <property type="entry name" value="Amidase signature (AS) domain"/>
    <property type="match status" value="1"/>
</dbReference>
<protein>
    <submittedName>
        <fullName evidence="3">Amidase</fullName>
    </submittedName>
</protein>
<dbReference type="InterPro" id="IPR023631">
    <property type="entry name" value="Amidase_dom"/>
</dbReference>
<dbReference type="Pfam" id="PF01425">
    <property type="entry name" value="Amidase"/>
    <property type="match status" value="1"/>
</dbReference>